<dbReference type="SUPFAM" id="SSF54862">
    <property type="entry name" value="4Fe-4S ferredoxins"/>
    <property type="match status" value="1"/>
</dbReference>
<evidence type="ECO:0000256" key="1">
    <source>
        <dbReference type="ARBA" id="ARBA00022485"/>
    </source>
</evidence>
<feature type="binding site" evidence="9">
    <location>
        <position position="221"/>
    </location>
    <ligand>
        <name>[4Fe-4S] cluster</name>
        <dbReference type="ChEBI" id="CHEBI:49883"/>
        <label>2</label>
    </ligand>
</feature>
<keyword evidence="9" id="KW-0170">Cobalt</keyword>
<evidence type="ECO:0000256" key="9">
    <source>
        <dbReference type="HAMAP-Rule" id="MF_00916"/>
    </source>
</evidence>
<dbReference type="InterPro" id="IPR004453">
    <property type="entry name" value="QueG"/>
</dbReference>
<dbReference type="Pfam" id="PF13484">
    <property type="entry name" value="Fer4_16"/>
    <property type="match status" value="1"/>
</dbReference>
<comment type="caution">
    <text evidence="11">The sequence shown here is derived from an EMBL/GenBank/DDBJ whole genome shotgun (WGS) entry which is preliminary data.</text>
</comment>
<dbReference type="InterPro" id="IPR013542">
    <property type="entry name" value="QueG_DUF1730"/>
</dbReference>
<keyword evidence="6 9" id="KW-0560">Oxidoreductase</keyword>
<dbReference type="PROSITE" id="PS51379">
    <property type="entry name" value="4FE4S_FER_2"/>
    <property type="match status" value="1"/>
</dbReference>
<keyword evidence="2 9" id="KW-0963">Cytoplasm</keyword>
<dbReference type="PANTHER" id="PTHR30002:SF4">
    <property type="entry name" value="EPOXYQUEUOSINE REDUCTASE"/>
    <property type="match status" value="1"/>
</dbReference>
<gene>
    <name evidence="9 11" type="primary">queG</name>
    <name evidence="11" type="ORF">C1E23_02420</name>
</gene>
<organism evidence="11 12">
    <name type="scientific">Pseudoalteromonas phenolica</name>
    <dbReference type="NCBI Taxonomy" id="161398"/>
    <lineage>
        <taxon>Bacteria</taxon>
        <taxon>Pseudomonadati</taxon>
        <taxon>Pseudomonadota</taxon>
        <taxon>Gammaproteobacteria</taxon>
        <taxon>Alteromonadales</taxon>
        <taxon>Pseudoalteromonadaceae</taxon>
        <taxon>Pseudoalteromonas</taxon>
    </lineage>
</organism>
<name>A0A4Q7IS28_9GAMM</name>
<evidence type="ECO:0000259" key="10">
    <source>
        <dbReference type="PROSITE" id="PS51379"/>
    </source>
</evidence>
<feature type="binding site" evidence="9">
    <location>
        <position position="205"/>
    </location>
    <ligand>
        <name>[4Fe-4S] cluster</name>
        <dbReference type="ChEBI" id="CHEBI:49883"/>
        <label>2</label>
    </ligand>
</feature>
<dbReference type="UniPathway" id="UPA00392"/>
<dbReference type="PANTHER" id="PTHR30002">
    <property type="entry name" value="EPOXYQUEUOSINE REDUCTASE"/>
    <property type="match status" value="1"/>
</dbReference>
<comment type="subunit">
    <text evidence="9">Monomer.</text>
</comment>
<feature type="binding site" evidence="9">
    <location>
        <position position="140"/>
    </location>
    <ligand>
        <name>cob(II)alamin</name>
        <dbReference type="ChEBI" id="CHEBI:16304"/>
    </ligand>
</feature>
<dbReference type="FunFam" id="3.30.70.20:FF:000017">
    <property type="entry name" value="Epoxyqueuosine reductase"/>
    <property type="match status" value="1"/>
</dbReference>
<comment type="similarity">
    <text evidence="9">Belongs to the QueG family.</text>
</comment>
<keyword evidence="8 9" id="KW-0411">Iron-sulfur</keyword>
<evidence type="ECO:0000256" key="6">
    <source>
        <dbReference type="ARBA" id="ARBA00023002"/>
    </source>
</evidence>
<feature type="binding site" evidence="9">
    <location>
        <position position="164"/>
    </location>
    <ligand>
        <name>cob(II)alamin</name>
        <dbReference type="ChEBI" id="CHEBI:16304"/>
    </ligand>
</feature>
<sequence>MTATYIDYIELAAKIKQWGKEFGFAEVGITDIDLSEHEAQLQRWLDNGYHGEMSYMAAHGMKRARPAELVPGTQRIISVKMNYLPPEASFAKALANKTTAYISRYALGRDYHKVIRNKLKKLGQKIEQEVGQFGFRPFVDSAPVLERQLAEKAGLGWRGKNSLLIHKQAGSWFFLGELFVDLPLPTDEPNNEEGCGKCTACLTLCPTGAIVEPYVVDARKCISYLTIELQGPIPKQYRPLLGNRVYGCDDCQLVCPWNRFGQLTQEDDFTPRKNLKDQELLTLFNWTEETFLKNTEGSPIRRIGFERWQRNLAVGLGNAPFNQDIIDKLVLALPNSSELVQEHIEWALTQQRSKKEELDRKQARLIRIIEKGLPRDA</sequence>
<feature type="binding site" evidence="9">
    <location>
        <position position="255"/>
    </location>
    <ligand>
        <name>[4Fe-4S] cluster</name>
        <dbReference type="ChEBI" id="CHEBI:49883"/>
        <label>1</label>
    </ligand>
</feature>
<feature type="active site" description="Proton donor" evidence="9">
    <location>
        <position position="140"/>
    </location>
</feature>
<feature type="binding site" evidence="9">
    <location>
        <begin position="248"/>
        <end position="249"/>
    </location>
    <ligand>
        <name>cob(II)alamin</name>
        <dbReference type="ChEBI" id="CHEBI:16304"/>
    </ligand>
</feature>
<dbReference type="GO" id="GO:0051539">
    <property type="term" value="F:4 iron, 4 sulfur cluster binding"/>
    <property type="evidence" value="ECO:0007669"/>
    <property type="project" value="UniProtKB-KW"/>
</dbReference>
<comment type="caution">
    <text evidence="9">Lacks conserved residue(s) required for the propagation of feature annotation.</text>
</comment>
<evidence type="ECO:0000313" key="11">
    <source>
        <dbReference type="EMBL" id="RZQ54752.1"/>
    </source>
</evidence>
<dbReference type="GO" id="GO:0008616">
    <property type="term" value="P:tRNA queuosine(34) biosynthetic process"/>
    <property type="evidence" value="ECO:0007669"/>
    <property type="project" value="UniProtKB-UniRule"/>
</dbReference>
<feature type="binding site" evidence="9">
    <location>
        <position position="198"/>
    </location>
    <ligand>
        <name>[4Fe-4S] cluster</name>
        <dbReference type="ChEBI" id="CHEBI:49883"/>
        <label>1</label>
    </ligand>
</feature>
<comment type="pathway">
    <text evidence="9">tRNA modification; tRNA-queuosine biosynthesis.</text>
</comment>
<dbReference type="Gene3D" id="3.30.70.20">
    <property type="match status" value="1"/>
</dbReference>
<keyword evidence="7 9" id="KW-0408">Iron</keyword>
<comment type="subcellular location">
    <subcellularLocation>
        <location evidence="9">Cytoplasm</location>
    </subcellularLocation>
</comment>
<feature type="binding site" evidence="9">
    <location>
        <position position="251"/>
    </location>
    <ligand>
        <name>[4Fe-4S] cluster</name>
        <dbReference type="ChEBI" id="CHEBI:49883"/>
        <label>2</label>
    </ligand>
</feature>
<dbReference type="AlphaFoldDB" id="A0A4Q7IS28"/>
<reference evidence="11 12" key="1">
    <citation type="submission" date="2018-01" db="EMBL/GenBank/DDBJ databases">
        <title>Co-occurrence of chitin degradation, pigmentation and bioactivity in marine Pseudoalteromonas.</title>
        <authorList>
            <person name="Paulsen S."/>
            <person name="Gram L."/>
            <person name="Machado H."/>
        </authorList>
    </citation>
    <scope>NUCLEOTIDE SEQUENCE [LARGE SCALE GENOMIC DNA]</scope>
    <source>
        <strain evidence="11 12">S3898</strain>
    </source>
</reference>
<evidence type="ECO:0000313" key="12">
    <source>
        <dbReference type="Proteomes" id="UP000291338"/>
    </source>
</evidence>
<comment type="cofactor">
    <cofactor evidence="9">
        <name>cob(II)alamin</name>
        <dbReference type="ChEBI" id="CHEBI:16304"/>
    </cofactor>
</comment>
<evidence type="ECO:0000256" key="4">
    <source>
        <dbReference type="ARBA" id="ARBA00022723"/>
    </source>
</evidence>
<feature type="binding site" evidence="9">
    <location>
        <position position="63"/>
    </location>
    <ligand>
        <name>cob(II)alamin</name>
        <dbReference type="ChEBI" id="CHEBI:16304"/>
    </ligand>
</feature>
<evidence type="ECO:0000256" key="2">
    <source>
        <dbReference type="ARBA" id="ARBA00022490"/>
    </source>
</evidence>
<comment type="catalytic activity">
    <reaction evidence="9">
        <text>epoxyqueuosine(34) in tRNA + AH2 = queuosine(34) in tRNA + A + H2O</text>
        <dbReference type="Rhea" id="RHEA:32159"/>
        <dbReference type="Rhea" id="RHEA-COMP:18571"/>
        <dbReference type="Rhea" id="RHEA-COMP:18582"/>
        <dbReference type="ChEBI" id="CHEBI:13193"/>
        <dbReference type="ChEBI" id="CHEBI:15377"/>
        <dbReference type="ChEBI" id="CHEBI:17499"/>
        <dbReference type="ChEBI" id="CHEBI:194431"/>
        <dbReference type="ChEBI" id="CHEBI:194443"/>
        <dbReference type="EC" id="1.17.99.6"/>
    </reaction>
</comment>
<dbReference type="GO" id="GO:0052693">
    <property type="term" value="F:epoxyqueuosine reductase activity"/>
    <property type="evidence" value="ECO:0007669"/>
    <property type="project" value="UniProtKB-UniRule"/>
</dbReference>
<evidence type="ECO:0000256" key="7">
    <source>
        <dbReference type="ARBA" id="ARBA00023004"/>
    </source>
</evidence>
<comment type="function">
    <text evidence="9">Catalyzes the conversion of epoxyqueuosine (oQ) to queuosine (Q), which is a hypermodified base found in the wobble positions of tRNA(Asp), tRNA(Asn), tRNA(His) and tRNA(Tyr).</text>
</comment>
<dbReference type="InterPro" id="IPR017896">
    <property type="entry name" value="4Fe4S_Fe-S-bd"/>
</dbReference>
<feature type="binding site" evidence="9">
    <location>
        <position position="201"/>
    </location>
    <ligand>
        <name>[4Fe-4S] cluster</name>
        <dbReference type="ChEBI" id="CHEBI:49883"/>
        <label>1</label>
    </ligand>
</feature>
<evidence type="ECO:0000256" key="5">
    <source>
        <dbReference type="ARBA" id="ARBA00022785"/>
    </source>
</evidence>
<evidence type="ECO:0000256" key="3">
    <source>
        <dbReference type="ARBA" id="ARBA00022694"/>
    </source>
</evidence>
<keyword evidence="3 9" id="KW-0819">tRNA processing</keyword>
<feature type="binding site" evidence="9">
    <location>
        <position position="223"/>
    </location>
    <ligand>
        <name>cob(II)alamin</name>
        <dbReference type="ChEBI" id="CHEBI:16304"/>
    </ligand>
</feature>
<accession>A0A4Q7IS28</accession>
<dbReference type="Proteomes" id="UP000291338">
    <property type="component" value="Unassembled WGS sequence"/>
</dbReference>
<keyword evidence="4 9" id="KW-0479">Metal-binding</keyword>
<dbReference type="GO" id="GO:0005737">
    <property type="term" value="C:cytoplasm"/>
    <property type="evidence" value="ECO:0007669"/>
    <property type="project" value="UniProtKB-SubCell"/>
</dbReference>
<dbReference type="InterPro" id="IPR017900">
    <property type="entry name" value="4Fe4S_Fe_S_CS"/>
</dbReference>
<dbReference type="EC" id="1.17.99.6" evidence="9"/>
<feature type="domain" description="4Fe-4S ferredoxin-type" evidence="10">
    <location>
        <begin position="185"/>
        <end position="215"/>
    </location>
</feature>
<comment type="cofactor">
    <cofactor evidence="9">
        <name>[4Fe-4S] cluster</name>
        <dbReference type="ChEBI" id="CHEBI:49883"/>
    </cofactor>
    <text evidence="9">Binds 2 [4Fe-4S] clusters per monomer.</text>
</comment>
<protein>
    <recommendedName>
        <fullName evidence="9">Epoxyqueuosine reductase</fullName>
        <ecNumber evidence="9">1.17.99.6</ecNumber>
    </recommendedName>
    <alternativeName>
        <fullName evidence="9">Queuosine biosynthesis protein QueG</fullName>
    </alternativeName>
</protein>
<dbReference type="Pfam" id="PF08331">
    <property type="entry name" value="QueG_DUF1730"/>
    <property type="match status" value="1"/>
</dbReference>
<dbReference type="GO" id="GO:0031419">
    <property type="term" value="F:cobalamin binding"/>
    <property type="evidence" value="ECO:0007669"/>
    <property type="project" value="UniProtKB-KW"/>
</dbReference>
<evidence type="ECO:0000256" key="8">
    <source>
        <dbReference type="ARBA" id="ARBA00023014"/>
    </source>
</evidence>
<feature type="binding site" evidence="9">
    <location>
        <position position="161"/>
    </location>
    <ligand>
        <name>cob(II)alamin</name>
        <dbReference type="ChEBI" id="CHEBI:16304"/>
    </ligand>
</feature>
<feature type="binding site" evidence="9">
    <location>
        <position position="248"/>
    </location>
    <ligand>
        <name>[4Fe-4S] cluster</name>
        <dbReference type="ChEBI" id="CHEBI:49883"/>
        <label>2</label>
    </ligand>
</feature>
<dbReference type="HAMAP" id="MF_00916">
    <property type="entry name" value="QueG"/>
    <property type="match status" value="1"/>
</dbReference>
<dbReference type="GO" id="GO:0046872">
    <property type="term" value="F:metal ion binding"/>
    <property type="evidence" value="ECO:0007669"/>
    <property type="project" value="UniProtKB-KW"/>
</dbReference>
<dbReference type="RefSeq" id="WP_130254047.1">
    <property type="nucleotide sequence ID" value="NZ_PPSX01000010.1"/>
</dbReference>
<proteinExistence type="inferred from homology"/>
<dbReference type="EMBL" id="PPSX01000010">
    <property type="protein sequence ID" value="RZQ54752.1"/>
    <property type="molecule type" value="Genomic_DNA"/>
</dbReference>
<dbReference type="NCBIfam" id="TIGR00276">
    <property type="entry name" value="tRNA epoxyqueuosine(34) reductase QueG"/>
    <property type="match status" value="1"/>
</dbReference>
<keyword evidence="9" id="KW-0846">Cobalamin</keyword>
<keyword evidence="1 9" id="KW-0004">4Fe-4S</keyword>
<feature type="binding site" evidence="9">
    <location>
        <position position="195"/>
    </location>
    <ligand>
        <name>[4Fe-4S] cluster</name>
        <dbReference type="ChEBI" id="CHEBI:49883"/>
        <label>1</label>
    </ligand>
</feature>
<feature type="binding site" evidence="9">
    <location>
        <position position="175"/>
    </location>
    <ligand>
        <name>cob(II)alamin</name>
        <dbReference type="ChEBI" id="CHEBI:16304"/>
    </ligand>
</feature>
<dbReference type="PROSITE" id="PS00198">
    <property type="entry name" value="4FE4S_FER_1"/>
    <property type="match status" value="1"/>
</dbReference>
<keyword evidence="5 9" id="KW-0671">Queuosine biosynthesis</keyword>